<dbReference type="OrthoDB" id="10515004at2759"/>
<evidence type="ECO:0000313" key="3">
    <source>
        <dbReference type="Proteomes" id="UP000321393"/>
    </source>
</evidence>
<proteinExistence type="predicted"/>
<reference evidence="2 3" key="1">
    <citation type="submission" date="2019-08" db="EMBL/GenBank/DDBJ databases">
        <title>Draft genome sequences of two oriental melons (Cucumis melo L. var makuwa).</title>
        <authorList>
            <person name="Kwon S.-Y."/>
        </authorList>
    </citation>
    <scope>NUCLEOTIDE SEQUENCE [LARGE SCALE GENOMIC DNA]</scope>
    <source>
        <strain evidence="3">cv. SW 3</strain>
        <tissue evidence="2">Leaf</tissue>
    </source>
</reference>
<dbReference type="EMBL" id="SSTE01012362">
    <property type="protein sequence ID" value="KAA0048937.1"/>
    <property type="molecule type" value="Genomic_DNA"/>
</dbReference>
<sequence>MDAIPMNESSPSPIRHVLREWNNLLKRSRKRSREWRIPTNRTRTIKLQPSIDTTEMEVVSTLRHHPQHLRILILTETDRADTISSSHGFISGEREFRVRVNNGLVKTHNPVVIVAIWGGVVLSDENDLGENDAGFGAGRRRWRAAEVAGTGSATADVESEEKGGEEDEEGECYGNGVAEADPGEGISGRRGGHGE</sequence>
<dbReference type="Proteomes" id="UP000321393">
    <property type="component" value="Unassembled WGS sequence"/>
</dbReference>
<evidence type="ECO:0000313" key="2">
    <source>
        <dbReference type="EMBL" id="KAA0048937.1"/>
    </source>
</evidence>
<dbReference type="AlphaFoldDB" id="A0A5A7U3Q9"/>
<gene>
    <name evidence="2" type="ORF">E6C27_scaffold171G001570</name>
</gene>
<organism evidence="2 3">
    <name type="scientific">Cucumis melo var. makuwa</name>
    <name type="common">Oriental melon</name>
    <dbReference type="NCBI Taxonomy" id="1194695"/>
    <lineage>
        <taxon>Eukaryota</taxon>
        <taxon>Viridiplantae</taxon>
        <taxon>Streptophyta</taxon>
        <taxon>Embryophyta</taxon>
        <taxon>Tracheophyta</taxon>
        <taxon>Spermatophyta</taxon>
        <taxon>Magnoliopsida</taxon>
        <taxon>eudicotyledons</taxon>
        <taxon>Gunneridae</taxon>
        <taxon>Pentapetalae</taxon>
        <taxon>rosids</taxon>
        <taxon>fabids</taxon>
        <taxon>Cucurbitales</taxon>
        <taxon>Cucurbitaceae</taxon>
        <taxon>Benincaseae</taxon>
        <taxon>Cucumis</taxon>
    </lineage>
</organism>
<accession>A0A5A7U3Q9</accession>
<name>A0A5A7U3Q9_CUCMM</name>
<protein>
    <submittedName>
        <fullName evidence="2">Uncharacterized protein</fullName>
    </submittedName>
</protein>
<evidence type="ECO:0000256" key="1">
    <source>
        <dbReference type="SAM" id="MobiDB-lite"/>
    </source>
</evidence>
<comment type="caution">
    <text evidence="2">The sequence shown here is derived from an EMBL/GenBank/DDBJ whole genome shotgun (WGS) entry which is preliminary data.</text>
</comment>
<feature type="region of interest" description="Disordered" evidence="1">
    <location>
        <begin position="146"/>
        <end position="195"/>
    </location>
</feature>
<feature type="compositionally biased region" description="Acidic residues" evidence="1">
    <location>
        <begin position="157"/>
        <end position="171"/>
    </location>
</feature>